<evidence type="ECO:0000313" key="2">
    <source>
        <dbReference type="Proteomes" id="UP000007151"/>
    </source>
</evidence>
<reference evidence="1 2" key="1">
    <citation type="journal article" date="2011" name="Cell">
        <title>The monarch butterfly genome yields insights into long-distance migration.</title>
        <authorList>
            <person name="Zhan S."/>
            <person name="Merlin C."/>
            <person name="Boore J.L."/>
            <person name="Reppert S.M."/>
        </authorList>
    </citation>
    <scope>NUCLEOTIDE SEQUENCE [LARGE SCALE GENOMIC DNA]</scope>
    <source>
        <strain evidence="1">F-2</strain>
    </source>
</reference>
<dbReference type="KEGG" id="dpl:KGM_207354B"/>
<sequence length="27" mass="3193">MSSHMRPSRVHTGHHSLRAKYNITFQI</sequence>
<dbReference type="Proteomes" id="UP000007151">
    <property type="component" value="Unassembled WGS sequence"/>
</dbReference>
<dbReference type="InParanoid" id="A0A212FDK4"/>
<feature type="non-terminal residue" evidence="1">
    <location>
        <position position="1"/>
    </location>
</feature>
<gene>
    <name evidence="1" type="ORF">KGM_207354B</name>
</gene>
<organism evidence="1 2">
    <name type="scientific">Danaus plexippus plexippus</name>
    <dbReference type="NCBI Taxonomy" id="278856"/>
    <lineage>
        <taxon>Eukaryota</taxon>
        <taxon>Metazoa</taxon>
        <taxon>Ecdysozoa</taxon>
        <taxon>Arthropoda</taxon>
        <taxon>Hexapoda</taxon>
        <taxon>Insecta</taxon>
        <taxon>Pterygota</taxon>
        <taxon>Neoptera</taxon>
        <taxon>Endopterygota</taxon>
        <taxon>Lepidoptera</taxon>
        <taxon>Glossata</taxon>
        <taxon>Ditrysia</taxon>
        <taxon>Papilionoidea</taxon>
        <taxon>Nymphalidae</taxon>
        <taxon>Danainae</taxon>
        <taxon>Danaini</taxon>
        <taxon>Danaina</taxon>
        <taxon>Danaus</taxon>
        <taxon>Danaus</taxon>
    </lineage>
</organism>
<dbReference type="EMBL" id="AGBW02009025">
    <property type="protein sequence ID" value="OWR51836.1"/>
    <property type="molecule type" value="Genomic_DNA"/>
</dbReference>
<protein>
    <submittedName>
        <fullName evidence="1">Tight junction protein</fullName>
    </submittedName>
</protein>
<name>A0A212FDK4_DANPL</name>
<evidence type="ECO:0000313" key="1">
    <source>
        <dbReference type="EMBL" id="OWR51836.1"/>
    </source>
</evidence>
<proteinExistence type="predicted"/>
<comment type="caution">
    <text evidence="1">The sequence shown here is derived from an EMBL/GenBank/DDBJ whole genome shotgun (WGS) entry which is preliminary data.</text>
</comment>
<accession>A0A212FDK4</accession>
<dbReference type="AlphaFoldDB" id="A0A212FDK4"/>
<keyword evidence="2" id="KW-1185">Reference proteome</keyword>